<evidence type="ECO:0000313" key="3">
    <source>
        <dbReference type="Proteomes" id="UP000053097"/>
    </source>
</evidence>
<evidence type="ECO:0000313" key="2">
    <source>
        <dbReference type="EMBL" id="EZA58103.1"/>
    </source>
</evidence>
<sequence length="93" mass="10493">MAQATARSLWALMYIFVNVAPVIQMFSFVLRFVLDKTINIRRTEGVQQTIIKSAILLVQLLSVYICLVFILGFLVLPIVQMAVGIATKFAMRD</sequence>
<protein>
    <submittedName>
        <fullName evidence="2">Uncharacterized protein</fullName>
    </submittedName>
</protein>
<reference evidence="2 3" key="1">
    <citation type="journal article" date="2014" name="Curr. Biol.">
        <title>The genome of the clonal raider ant Cerapachys biroi.</title>
        <authorList>
            <person name="Oxley P.R."/>
            <person name="Ji L."/>
            <person name="Fetter-Pruneda I."/>
            <person name="McKenzie S.K."/>
            <person name="Li C."/>
            <person name="Hu H."/>
            <person name="Zhang G."/>
            <person name="Kronauer D.J."/>
        </authorList>
    </citation>
    <scope>NUCLEOTIDE SEQUENCE [LARGE SCALE GENOMIC DNA]</scope>
</reference>
<dbReference type="OMA" id="WALLYVF"/>
<organism evidence="2 3">
    <name type="scientific">Ooceraea biroi</name>
    <name type="common">Clonal raider ant</name>
    <name type="synonym">Cerapachys biroi</name>
    <dbReference type="NCBI Taxonomy" id="2015173"/>
    <lineage>
        <taxon>Eukaryota</taxon>
        <taxon>Metazoa</taxon>
        <taxon>Ecdysozoa</taxon>
        <taxon>Arthropoda</taxon>
        <taxon>Hexapoda</taxon>
        <taxon>Insecta</taxon>
        <taxon>Pterygota</taxon>
        <taxon>Neoptera</taxon>
        <taxon>Endopterygota</taxon>
        <taxon>Hymenoptera</taxon>
        <taxon>Apocrita</taxon>
        <taxon>Aculeata</taxon>
        <taxon>Formicoidea</taxon>
        <taxon>Formicidae</taxon>
        <taxon>Dorylinae</taxon>
        <taxon>Ooceraea</taxon>
    </lineage>
</organism>
<feature type="transmembrane region" description="Helical" evidence="1">
    <location>
        <begin position="55"/>
        <end position="79"/>
    </location>
</feature>
<dbReference type="Proteomes" id="UP000053097">
    <property type="component" value="Unassembled WGS sequence"/>
</dbReference>
<keyword evidence="3" id="KW-1185">Reference proteome</keyword>
<proteinExistence type="predicted"/>
<keyword evidence="1" id="KW-1133">Transmembrane helix</keyword>
<dbReference type="OrthoDB" id="6779810at2759"/>
<dbReference type="STRING" id="2015173.A0A026WQA0"/>
<keyword evidence="1" id="KW-0812">Transmembrane</keyword>
<dbReference type="EMBL" id="KK107135">
    <property type="protein sequence ID" value="EZA58103.1"/>
    <property type="molecule type" value="Genomic_DNA"/>
</dbReference>
<name>A0A026WQA0_OOCBI</name>
<feature type="transmembrane region" description="Helical" evidence="1">
    <location>
        <begin position="12"/>
        <end position="34"/>
    </location>
</feature>
<gene>
    <name evidence="2" type="ORF">X777_01484</name>
</gene>
<accession>A0A026WQA0</accession>
<evidence type="ECO:0000256" key="1">
    <source>
        <dbReference type="SAM" id="Phobius"/>
    </source>
</evidence>
<keyword evidence="1" id="KW-0472">Membrane</keyword>
<dbReference type="AlphaFoldDB" id="A0A026WQA0"/>